<evidence type="ECO:0000256" key="3">
    <source>
        <dbReference type="ARBA" id="ARBA00022833"/>
    </source>
</evidence>
<sequence>MAEAVAKTNGSDSPRPLQRSGSISQASDSSQTAQEFISSQLQLEADAREALPYQFDSCTRPLGPLRQLLFSCLTCNPPPEDPSAPYKPAGVCYSCSISCHGEHNLVELFNKRDFVCDCGTTRLPETSPCTLRINETTSQKGNLHSEKAAEANRYNQNFRNRFCGCSENYDAHSEKGTMFQCLGLGTAEEGGCGEDWWHAECIVGLPRGWYKKGLATKIKPETNGSTTTALEPIVEAETNGDANGISGDNAEMEDQFEEDPPLPPGFPQEDDFEAFICYKCVEAFPWIKRYAGTEGFLPAVLHQNSSESATTEGAIPPAKVEEPTESPPTESRKRKASPDLEDEPTDSSIKRQRSTSNPPPATSDLNATNFTANNTAAISPTCTYTTLPTPPTSTLSLFLTEDFRQHLCRCPTHFPLLVPHPGLLDEEENYEPPISENGSEAGGGSGTASLYDRGEAALNNMDRVRALEGVMAYNHVKDKVKDFLKPYADSGKMVGAEDIKKYFEGLRGDADALKEMRNRVNESEGAVGGDGRREQGGY</sequence>
<feature type="compositionally biased region" description="Low complexity" evidence="5">
    <location>
        <begin position="18"/>
        <end position="31"/>
    </location>
</feature>
<keyword evidence="1" id="KW-0479">Metal-binding</keyword>
<dbReference type="Pfam" id="PF02207">
    <property type="entry name" value="zf-UBR"/>
    <property type="match status" value="1"/>
</dbReference>
<feature type="region of interest" description="Disordered" evidence="5">
    <location>
        <begin position="307"/>
        <end position="369"/>
    </location>
</feature>
<feature type="region of interest" description="Disordered" evidence="5">
    <location>
        <begin position="1"/>
        <end position="31"/>
    </location>
</feature>
<gene>
    <name evidence="7" type="ORF">EJ08DRAFT_681374</name>
</gene>
<dbReference type="AlphaFoldDB" id="A0A9P4NL47"/>
<feature type="domain" description="UBR-type" evidence="6">
    <location>
        <begin position="56"/>
        <end position="134"/>
    </location>
</feature>
<keyword evidence="3" id="KW-0862">Zinc</keyword>
<reference evidence="7" key="1">
    <citation type="journal article" date="2020" name="Stud. Mycol.">
        <title>101 Dothideomycetes genomes: a test case for predicting lifestyles and emergence of pathogens.</title>
        <authorList>
            <person name="Haridas S."/>
            <person name="Albert R."/>
            <person name="Binder M."/>
            <person name="Bloem J."/>
            <person name="Labutti K."/>
            <person name="Salamov A."/>
            <person name="Andreopoulos B."/>
            <person name="Baker S."/>
            <person name="Barry K."/>
            <person name="Bills G."/>
            <person name="Bluhm B."/>
            <person name="Cannon C."/>
            <person name="Castanera R."/>
            <person name="Culley D."/>
            <person name="Daum C."/>
            <person name="Ezra D."/>
            <person name="Gonzalez J."/>
            <person name="Henrissat B."/>
            <person name="Kuo A."/>
            <person name="Liang C."/>
            <person name="Lipzen A."/>
            <person name="Lutzoni F."/>
            <person name="Magnuson J."/>
            <person name="Mondo S."/>
            <person name="Nolan M."/>
            <person name="Ohm R."/>
            <person name="Pangilinan J."/>
            <person name="Park H.-J."/>
            <person name="Ramirez L."/>
            <person name="Alfaro M."/>
            <person name="Sun H."/>
            <person name="Tritt A."/>
            <person name="Yoshinaga Y."/>
            <person name="Zwiers L.-H."/>
            <person name="Turgeon B."/>
            <person name="Goodwin S."/>
            <person name="Spatafora J."/>
            <person name="Crous P."/>
            <person name="Grigoriev I."/>
        </authorList>
    </citation>
    <scope>NUCLEOTIDE SEQUENCE</scope>
    <source>
        <strain evidence="7">CBS 130266</strain>
    </source>
</reference>
<evidence type="ECO:0000313" key="7">
    <source>
        <dbReference type="EMBL" id="KAF2426183.1"/>
    </source>
</evidence>
<dbReference type="SMART" id="SM00396">
    <property type="entry name" value="ZnF_UBR1"/>
    <property type="match status" value="1"/>
</dbReference>
<dbReference type="InterPro" id="IPR003126">
    <property type="entry name" value="Znf_UBR"/>
</dbReference>
<protein>
    <recommendedName>
        <fullName evidence="6">UBR-type domain-containing protein</fullName>
    </recommendedName>
</protein>
<dbReference type="PROSITE" id="PS51157">
    <property type="entry name" value="ZF_UBR"/>
    <property type="match status" value="1"/>
</dbReference>
<evidence type="ECO:0000256" key="1">
    <source>
        <dbReference type="ARBA" id="ARBA00022723"/>
    </source>
</evidence>
<evidence type="ECO:0000259" key="6">
    <source>
        <dbReference type="PROSITE" id="PS51157"/>
    </source>
</evidence>
<accession>A0A9P4NL47</accession>
<dbReference type="GO" id="GO:0008270">
    <property type="term" value="F:zinc ion binding"/>
    <property type="evidence" value="ECO:0007669"/>
    <property type="project" value="UniProtKB-KW"/>
</dbReference>
<keyword evidence="2" id="KW-0863">Zinc-finger</keyword>
<dbReference type="CDD" id="cd19677">
    <property type="entry name" value="UBR-box_UBR7"/>
    <property type="match status" value="1"/>
</dbReference>
<dbReference type="InterPro" id="IPR040204">
    <property type="entry name" value="UBR7"/>
</dbReference>
<evidence type="ECO:0000313" key="8">
    <source>
        <dbReference type="Proteomes" id="UP000800235"/>
    </source>
</evidence>
<dbReference type="InterPro" id="IPR047506">
    <property type="entry name" value="UBR7-like_UBR-box"/>
</dbReference>
<feature type="region of interest" description="Disordered" evidence="5">
    <location>
        <begin position="424"/>
        <end position="450"/>
    </location>
</feature>
<evidence type="ECO:0000256" key="5">
    <source>
        <dbReference type="SAM" id="MobiDB-lite"/>
    </source>
</evidence>
<dbReference type="OrthoDB" id="10262564at2759"/>
<feature type="zinc finger region" description="UBR-type" evidence="4">
    <location>
        <begin position="56"/>
        <end position="134"/>
    </location>
</feature>
<evidence type="ECO:0000256" key="2">
    <source>
        <dbReference type="ARBA" id="ARBA00022771"/>
    </source>
</evidence>
<organism evidence="7 8">
    <name type="scientific">Tothia fuscella</name>
    <dbReference type="NCBI Taxonomy" id="1048955"/>
    <lineage>
        <taxon>Eukaryota</taxon>
        <taxon>Fungi</taxon>
        <taxon>Dikarya</taxon>
        <taxon>Ascomycota</taxon>
        <taxon>Pezizomycotina</taxon>
        <taxon>Dothideomycetes</taxon>
        <taxon>Pleosporomycetidae</taxon>
        <taxon>Venturiales</taxon>
        <taxon>Cylindrosympodiaceae</taxon>
        <taxon>Tothia</taxon>
    </lineage>
</organism>
<dbReference type="GO" id="GO:0061630">
    <property type="term" value="F:ubiquitin protein ligase activity"/>
    <property type="evidence" value="ECO:0007669"/>
    <property type="project" value="InterPro"/>
</dbReference>
<proteinExistence type="predicted"/>
<feature type="compositionally biased region" description="Acidic residues" evidence="5">
    <location>
        <begin position="250"/>
        <end position="260"/>
    </location>
</feature>
<name>A0A9P4NL47_9PEZI</name>
<feature type="region of interest" description="Disordered" evidence="5">
    <location>
        <begin position="519"/>
        <end position="538"/>
    </location>
</feature>
<evidence type="ECO:0000256" key="4">
    <source>
        <dbReference type="PROSITE-ProRule" id="PRU00508"/>
    </source>
</evidence>
<dbReference type="GO" id="GO:0005737">
    <property type="term" value="C:cytoplasm"/>
    <property type="evidence" value="ECO:0007669"/>
    <property type="project" value="TreeGrafter"/>
</dbReference>
<dbReference type="EMBL" id="MU007066">
    <property type="protein sequence ID" value="KAF2426183.1"/>
    <property type="molecule type" value="Genomic_DNA"/>
</dbReference>
<comment type="caution">
    <text evidence="7">The sequence shown here is derived from an EMBL/GenBank/DDBJ whole genome shotgun (WGS) entry which is preliminary data.</text>
</comment>
<dbReference type="PANTHER" id="PTHR13513">
    <property type="entry name" value="E3 UBIQUITIN-PROTEIN LIGASE UBR7"/>
    <property type="match status" value="1"/>
</dbReference>
<dbReference type="Proteomes" id="UP000800235">
    <property type="component" value="Unassembled WGS sequence"/>
</dbReference>
<keyword evidence="8" id="KW-1185">Reference proteome</keyword>
<dbReference type="PANTHER" id="PTHR13513:SF9">
    <property type="entry name" value="E3 UBIQUITIN-PROTEIN LIGASE UBR7-RELATED"/>
    <property type="match status" value="1"/>
</dbReference>
<feature type="region of interest" description="Disordered" evidence="5">
    <location>
        <begin position="241"/>
        <end position="268"/>
    </location>
</feature>